<organism evidence="3 4">
    <name type="scientific">Campylobacter canadensis</name>
    <dbReference type="NCBI Taxonomy" id="449520"/>
    <lineage>
        <taxon>Bacteria</taxon>
        <taxon>Pseudomonadati</taxon>
        <taxon>Campylobacterota</taxon>
        <taxon>Epsilonproteobacteria</taxon>
        <taxon>Campylobacterales</taxon>
        <taxon>Campylobacteraceae</taxon>
        <taxon>Campylobacter</taxon>
    </lineage>
</organism>
<keyword evidence="4" id="KW-1185">Reference proteome</keyword>
<dbReference type="RefSeq" id="WP_172230948.1">
    <property type="nucleotide sequence ID" value="NZ_CP035946.1"/>
</dbReference>
<protein>
    <submittedName>
        <fullName evidence="3">PD40 domain-containing protein</fullName>
    </submittedName>
</protein>
<feature type="signal peptide" evidence="2">
    <location>
        <begin position="1"/>
        <end position="16"/>
    </location>
</feature>
<dbReference type="Pfam" id="PF07676">
    <property type="entry name" value="PD40"/>
    <property type="match status" value="1"/>
</dbReference>
<gene>
    <name evidence="3" type="ORF">AVCANL283_04450</name>
</gene>
<evidence type="ECO:0000313" key="4">
    <source>
        <dbReference type="Proteomes" id="UP000786183"/>
    </source>
</evidence>
<dbReference type="Gene3D" id="2.120.10.30">
    <property type="entry name" value="TolB, C-terminal domain"/>
    <property type="match status" value="1"/>
</dbReference>
<dbReference type="InterPro" id="IPR011042">
    <property type="entry name" value="6-blade_b-propeller_TolB-like"/>
</dbReference>
<accession>A0ABS7WRK0</accession>
<evidence type="ECO:0000256" key="2">
    <source>
        <dbReference type="SAM" id="SignalP"/>
    </source>
</evidence>
<dbReference type="InterPro" id="IPR011659">
    <property type="entry name" value="WD40"/>
</dbReference>
<dbReference type="Proteomes" id="UP000786183">
    <property type="component" value="Unassembled WGS sequence"/>
</dbReference>
<sequence length="387" mass="44366">MKKFLLVFLLNSFLFADLIMDVVGEQEVLPKIQILTNTQANAEFDNILRNDVLVSAIFDISTDSNADYFLYYSLKDSDDKYDLELTLKDAKLQTKYYTKLKYPKDMYAFLSHKAISNMVKELNLTNVDWMNKKILLTRKVAAKQSQIVLADYTLSYQKVILQGGLNLFAKWADDEEKAFYYSDYSQDELKIYKYNIANNTKNLIVSGNGMLALSDVKADKALITMTNSDQPDVFLFDLNTKNAKRLTSYKGIDVGAKFIGDNSFVFISDRSSYPNIYMQALNSNNASQLVYHGKNNSAFDVFNEYVVYSSRESEGDFNLYLMSVNNQFVRQLTLNGRNIFPIFSKDGETIMFIKLLGNQSSLGILRLKENKVFHFPLKIGKISTLDW</sequence>
<dbReference type="PANTHER" id="PTHR36842:SF1">
    <property type="entry name" value="PROTEIN TOLB"/>
    <property type="match status" value="1"/>
</dbReference>
<dbReference type="PANTHER" id="PTHR36842">
    <property type="entry name" value="PROTEIN TOLB HOMOLOG"/>
    <property type="match status" value="1"/>
</dbReference>
<dbReference type="SUPFAM" id="SSF69304">
    <property type="entry name" value="Tricorn protease N-terminal domain"/>
    <property type="match status" value="1"/>
</dbReference>
<comment type="caution">
    <text evidence="3">The sequence shown here is derived from an EMBL/GenBank/DDBJ whole genome shotgun (WGS) entry which is preliminary data.</text>
</comment>
<name>A0ABS7WRK0_9BACT</name>
<dbReference type="EMBL" id="JACGBB010000007">
    <property type="protein sequence ID" value="MBZ7987359.1"/>
    <property type="molecule type" value="Genomic_DNA"/>
</dbReference>
<feature type="chain" id="PRO_5046151352" evidence="2">
    <location>
        <begin position="17"/>
        <end position="387"/>
    </location>
</feature>
<proteinExistence type="inferred from homology"/>
<reference evidence="3 4" key="1">
    <citation type="submission" date="2020-07" db="EMBL/GenBank/DDBJ databases">
        <title>Transfer of Campylobacter canadensis to the novel genus Avispirillum gen. nov., that also includes two novel species recovered from migratory waterfowl: Avispirillum anseris sp. nov. and Avispirillum brantae sp. nov.</title>
        <authorList>
            <person name="Miller W.G."/>
            <person name="Chapman M.H."/>
            <person name="Yee E."/>
            <person name="Inglis G.D."/>
        </authorList>
    </citation>
    <scope>NUCLEOTIDE SEQUENCE [LARGE SCALE GENOMIC DNA]</scope>
    <source>
        <strain evidence="3 4">L283</strain>
    </source>
</reference>
<evidence type="ECO:0000256" key="1">
    <source>
        <dbReference type="ARBA" id="ARBA00009820"/>
    </source>
</evidence>
<comment type="similarity">
    <text evidence="1">Belongs to the TolB family.</text>
</comment>
<evidence type="ECO:0000313" key="3">
    <source>
        <dbReference type="EMBL" id="MBZ7987359.1"/>
    </source>
</evidence>
<keyword evidence="2" id="KW-0732">Signal</keyword>